<evidence type="ECO:0000313" key="3">
    <source>
        <dbReference type="Proteomes" id="UP001241472"/>
    </source>
</evidence>
<proteinExistence type="predicted"/>
<evidence type="ECO:0000313" key="2">
    <source>
        <dbReference type="EMBL" id="MDP9837408.1"/>
    </source>
</evidence>
<sequence length="88" mass="9739">MGSGIKQRYLSETAILWWRRISMGFTIHDAEVLALANEVKRMYGAKTMEQAIGMALAKVLKAPEKEPPSPMSFDRGEIAAEQRGTGVD</sequence>
<dbReference type="EMBL" id="JAUSRF010000006">
    <property type="protein sequence ID" value="MDP9837408.1"/>
    <property type="molecule type" value="Genomic_DNA"/>
</dbReference>
<gene>
    <name evidence="2" type="ORF">J2T09_002160</name>
</gene>
<organism evidence="2 3">
    <name type="scientific">Neorhizobium huautlense</name>
    <dbReference type="NCBI Taxonomy" id="67774"/>
    <lineage>
        <taxon>Bacteria</taxon>
        <taxon>Pseudomonadati</taxon>
        <taxon>Pseudomonadota</taxon>
        <taxon>Alphaproteobacteria</taxon>
        <taxon>Hyphomicrobiales</taxon>
        <taxon>Rhizobiaceae</taxon>
        <taxon>Rhizobium/Agrobacterium group</taxon>
        <taxon>Neorhizobium</taxon>
    </lineage>
</organism>
<evidence type="ECO:0000256" key="1">
    <source>
        <dbReference type="SAM" id="MobiDB-lite"/>
    </source>
</evidence>
<accession>A0ABT9PTH7</accession>
<keyword evidence="3" id="KW-1185">Reference proteome</keyword>
<name>A0ABT9PTH7_9HYPH</name>
<dbReference type="RefSeq" id="WP_306834111.1">
    <property type="nucleotide sequence ID" value="NZ_JAUSRF010000006.1"/>
</dbReference>
<dbReference type="Proteomes" id="UP001241472">
    <property type="component" value="Unassembled WGS sequence"/>
</dbReference>
<protein>
    <submittedName>
        <fullName evidence="2">Uncharacterized protein</fullName>
    </submittedName>
</protein>
<comment type="caution">
    <text evidence="2">The sequence shown here is derived from an EMBL/GenBank/DDBJ whole genome shotgun (WGS) entry which is preliminary data.</text>
</comment>
<feature type="region of interest" description="Disordered" evidence="1">
    <location>
        <begin position="63"/>
        <end position="88"/>
    </location>
</feature>
<reference evidence="2 3" key="1">
    <citation type="submission" date="2023-07" db="EMBL/GenBank/DDBJ databases">
        <title>Sorghum-associated microbial communities from plants grown in Nebraska, USA.</title>
        <authorList>
            <person name="Schachtman D."/>
        </authorList>
    </citation>
    <scope>NUCLEOTIDE SEQUENCE [LARGE SCALE GENOMIC DNA]</scope>
    <source>
        <strain evidence="2 3">DS1307</strain>
    </source>
</reference>